<dbReference type="RefSeq" id="WP_087273967.1">
    <property type="nucleotide sequence ID" value="NZ_CP167995.1"/>
</dbReference>
<dbReference type="Proteomes" id="UP000195440">
    <property type="component" value="Unassembled WGS sequence"/>
</dbReference>
<dbReference type="EMBL" id="LOHF01000032">
    <property type="protein sequence ID" value="OUM71172.1"/>
    <property type="molecule type" value="Genomic_DNA"/>
</dbReference>
<feature type="signal peptide" evidence="1">
    <location>
        <begin position="1"/>
        <end position="21"/>
    </location>
</feature>
<dbReference type="OrthoDB" id="7021208at2"/>
<name>A0A1Y3NXD0_9PSED</name>
<accession>A0A1Y3NXD0</accession>
<keyword evidence="1" id="KW-0732">Signal</keyword>
<gene>
    <name evidence="2" type="ORF">AUC60_24875</name>
</gene>
<keyword evidence="3" id="KW-1185">Reference proteome</keyword>
<comment type="caution">
    <text evidence="2">The sequence shown here is derived from an EMBL/GenBank/DDBJ whole genome shotgun (WGS) entry which is preliminary data.</text>
</comment>
<evidence type="ECO:0000313" key="2">
    <source>
        <dbReference type="EMBL" id="OUM71172.1"/>
    </source>
</evidence>
<evidence type="ECO:0000313" key="3">
    <source>
        <dbReference type="Proteomes" id="UP000195440"/>
    </source>
</evidence>
<sequence>MLRLTVPTLTLLLAAPFFAQAASKQDFELSKMLEKVAKESSVGTPRAINEDILDQGYTVEGNQLINHLSVREGQAQQMRANPDAVRNQLGNSVCHNNGYRQLMTKGAVLKYQFTEYKTNRPVTSQVFKASDCSVKK</sequence>
<dbReference type="Pfam" id="PF13652">
    <property type="entry name" value="QSregVF"/>
    <property type="match status" value="1"/>
</dbReference>
<feature type="chain" id="PRO_5012711737" description="Quorum-sensing-regulated virulence factor" evidence="1">
    <location>
        <begin position="22"/>
        <end position="136"/>
    </location>
</feature>
<dbReference type="Gene3D" id="3.30.300.250">
    <property type="match status" value="1"/>
</dbReference>
<dbReference type="AlphaFoldDB" id="A0A1Y3NXD0"/>
<dbReference type="InterPro" id="IPR025203">
    <property type="entry name" value="QSregVF"/>
</dbReference>
<protein>
    <recommendedName>
        <fullName evidence="4">Quorum-sensing-regulated virulence factor</fullName>
    </recommendedName>
</protein>
<evidence type="ECO:0008006" key="4">
    <source>
        <dbReference type="Google" id="ProtNLM"/>
    </source>
</evidence>
<reference evidence="2 3" key="1">
    <citation type="journal article" date="2017" name="Syst. Appl. Microbiol.">
        <title>Pseudomonas caspiana sp. nov., a citrus pathogen in the Pseudomonas syringae phylogenetic group.</title>
        <authorList>
            <person name="Busquets A."/>
            <person name="Gomila M."/>
            <person name="Beiki F."/>
            <person name="Mulet M."/>
            <person name="Rahimian H."/>
            <person name="Garcia-Valdes E."/>
            <person name="Lalucat J."/>
        </authorList>
    </citation>
    <scope>NUCLEOTIDE SEQUENCE [LARGE SCALE GENOMIC DNA]</scope>
    <source>
        <strain evidence="2 3">FBF102</strain>
    </source>
</reference>
<evidence type="ECO:0000256" key="1">
    <source>
        <dbReference type="SAM" id="SignalP"/>
    </source>
</evidence>
<proteinExistence type="predicted"/>
<organism evidence="2 3">
    <name type="scientific">Pseudomonas caspiana</name>
    <dbReference type="NCBI Taxonomy" id="1451454"/>
    <lineage>
        <taxon>Bacteria</taxon>
        <taxon>Pseudomonadati</taxon>
        <taxon>Pseudomonadota</taxon>
        <taxon>Gammaproteobacteria</taxon>
        <taxon>Pseudomonadales</taxon>
        <taxon>Pseudomonadaceae</taxon>
        <taxon>Pseudomonas</taxon>
    </lineage>
</organism>